<dbReference type="AlphaFoldDB" id="A0A975LDU1"/>
<name>A0A975LDU1_9ACTN</name>
<reference evidence="2" key="1">
    <citation type="submission" date="2021-05" db="EMBL/GenBank/DDBJ databases">
        <authorList>
            <person name="Kaiqin L."/>
            <person name="Jian G."/>
        </authorList>
    </citation>
    <scope>NUCLEOTIDE SEQUENCE</scope>
    <source>
        <strain evidence="2">HDS5</strain>
    </source>
</reference>
<feature type="compositionally biased region" description="Polar residues" evidence="1">
    <location>
        <begin position="24"/>
        <end position="33"/>
    </location>
</feature>
<dbReference type="Proteomes" id="UP000682416">
    <property type="component" value="Chromosome"/>
</dbReference>
<keyword evidence="3" id="KW-1185">Reference proteome</keyword>
<proteinExistence type="predicted"/>
<dbReference type="EMBL" id="CP074402">
    <property type="protein sequence ID" value="QVJ03433.1"/>
    <property type="molecule type" value="Genomic_DNA"/>
</dbReference>
<evidence type="ECO:0000256" key="1">
    <source>
        <dbReference type="SAM" id="MobiDB-lite"/>
    </source>
</evidence>
<organism evidence="2 3">
    <name type="scientific">Nocardiopsis eucommiae</name>
    <dbReference type="NCBI Taxonomy" id="2831970"/>
    <lineage>
        <taxon>Bacteria</taxon>
        <taxon>Bacillati</taxon>
        <taxon>Actinomycetota</taxon>
        <taxon>Actinomycetes</taxon>
        <taxon>Streptosporangiales</taxon>
        <taxon>Nocardiopsidaceae</taxon>
        <taxon>Nocardiopsis</taxon>
    </lineage>
</organism>
<evidence type="ECO:0000313" key="2">
    <source>
        <dbReference type="EMBL" id="QVJ03433.1"/>
    </source>
</evidence>
<sequence length="51" mass="5547">MTRPFSGRRPTTAWAVVVLPEPDSPTTATTSPGPISRETPCTTRVRVPRLV</sequence>
<protein>
    <submittedName>
        <fullName evidence="2">Uncharacterized protein</fullName>
    </submittedName>
</protein>
<feature type="region of interest" description="Disordered" evidence="1">
    <location>
        <begin position="20"/>
        <end position="51"/>
    </location>
</feature>
<gene>
    <name evidence="2" type="ORF">KGD82_17560</name>
</gene>
<evidence type="ECO:0000313" key="3">
    <source>
        <dbReference type="Proteomes" id="UP000682416"/>
    </source>
</evidence>
<dbReference type="KEGG" id="nec:KGD82_17560"/>
<accession>A0A975LDU1</accession>